<name>A0A926XU63_9BACT</name>
<comment type="subcellular location">
    <subcellularLocation>
        <location evidence="1">Cell outer membrane</location>
    </subcellularLocation>
</comment>
<dbReference type="AlphaFoldDB" id="A0A926XU63"/>
<dbReference type="Proteomes" id="UP000598820">
    <property type="component" value="Unassembled WGS sequence"/>
</dbReference>
<feature type="domain" description="SusD-like N-terminal" evidence="8">
    <location>
        <begin position="91"/>
        <end position="224"/>
    </location>
</feature>
<evidence type="ECO:0000256" key="2">
    <source>
        <dbReference type="ARBA" id="ARBA00006275"/>
    </source>
</evidence>
<dbReference type="InterPro" id="IPR012944">
    <property type="entry name" value="SusD_RagB_dom"/>
</dbReference>
<evidence type="ECO:0000259" key="7">
    <source>
        <dbReference type="Pfam" id="PF07980"/>
    </source>
</evidence>
<evidence type="ECO:0000313" key="10">
    <source>
        <dbReference type="Proteomes" id="UP000598820"/>
    </source>
</evidence>
<dbReference type="RefSeq" id="WP_190886341.1">
    <property type="nucleotide sequence ID" value="NZ_JACWZY010000004.1"/>
</dbReference>
<dbReference type="GO" id="GO:0009279">
    <property type="term" value="C:cell outer membrane"/>
    <property type="evidence" value="ECO:0007669"/>
    <property type="project" value="UniProtKB-SubCell"/>
</dbReference>
<keyword evidence="10" id="KW-1185">Reference proteome</keyword>
<evidence type="ECO:0000256" key="1">
    <source>
        <dbReference type="ARBA" id="ARBA00004442"/>
    </source>
</evidence>
<evidence type="ECO:0000256" key="3">
    <source>
        <dbReference type="ARBA" id="ARBA00022729"/>
    </source>
</evidence>
<evidence type="ECO:0000313" key="9">
    <source>
        <dbReference type="EMBL" id="MBD2700489.1"/>
    </source>
</evidence>
<proteinExistence type="inferred from homology"/>
<evidence type="ECO:0000256" key="4">
    <source>
        <dbReference type="ARBA" id="ARBA00023136"/>
    </source>
</evidence>
<keyword evidence="3 6" id="KW-0732">Signal</keyword>
<accession>A0A926XU63</accession>
<feature type="domain" description="RagB/SusD" evidence="7">
    <location>
        <begin position="283"/>
        <end position="545"/>
    </location>
</feature>
<evidence type="ECO:0000256" key="5">
    <source>
        <dbReference type="ARBA" id="ARBA00023237"/>
    </source>
</evidence>
<dbReference type="InterPro" id="IPR033985">
    <property type="entry name" value="SusD-like_N"/>
</dbReference>
<dbReference type="SUPFAM" id="SSF48452">
    <property type="entry name" value="TPR-like"/>
    <property type="match status" value="1"/>
</dbReference>
<dbReference type="Gene3D" id="1.25.40.390">
    <property type="match status" value="1"/>
</dbReference>
<keyword evidence="4" id="KW-0472">Membrane</keyword>
<protein>
    <submittedName>
        <fullName evidence="9">RagB/SusD family nutrient uptake outer membrane protein</fullName>
    </submittedName>
</protein>
<evidence type="ECO:0000256" key="6">
    <source>
        <dbReference type="SAM" id="SignalP"/>
    </source>
</evidence>
<dbReference type="Pfam" id="PF07980">
    <property type="entry name" value="SusD_RagB"/>
    <property type="match status" value="1"/>
</dbReference>
<sequence length="545" mass="61066">MKKILILILLTTFFTACSEAVLDVAPTDQLTEETTWASPQTAGLFLNDIYNSLNAGPWSAVYQNLPTELSVDPLDNFSDNATYGPLGGALSASLFDTGSYGPSNDIFKPNWAKMYANIRKCNLFISRITASTFDDATKKSLVAQARFLRAYFYKSLIDLYGGVPLITKVLDRNSGEDIQYPRNSYAECVAFIQKECTEATIDLPAKIADKKDLGRATKGAALALKGELELYAGKWADAVATHTEIMQSKQYDLFPDYAGLFYSQNENNQEVLFDIQFAPIVKQRNINQYWGVVEAASGAGWGAVDPTQNLIDDYEFADGKTSAEGSPLYDPQNPYKNRTKRFYASIIYDGSIWRGKPVYTRLGIANNANQINVVGKAGNTGRTGYFTKKLQDSTFQSTPTNLDGTNVIIFRYAEVLLNYAEAKNELSGPDQTVYDAINKVRNRAGLPNLPTGLTQEQMRQRIRRERRVELAFEGKRLFDLLRWRIAEQVFSQPIYGMKIEEKAGKLVYERVEVRKVKFVASKNYLMPIPQDVIAQNPKITQNPGY</sequence>
<dbReference type="PROSITE" id="PS51257">
    <property type="entry name" value="PROKAR_LIPOPROTEIN"/>
    <property type="match status" value="1"/>
</dbReference>
<dbReference type="Pfam" id="PF14322">
    <property type="entry name" value="SusD-like_3"/>
    <property type="match status" value="1"/>
</dbReference>
<comment type="caution">
    <text evidence="9">The sequence shown here is derived from an EMBL/GenBank/DDBJ whole genome shotgun (WGS) entry which is preliminary data.</text>
</comment>
<dbReference type="EMBL" id="JACWZY010000004">
    <property type="protein sequence ID" value="MBD2700489.1"/>
    <property type="molecule type" value="Genomic_DNA"/>
</dbReference>
<organism evidence="9 10">
    <name type="scientific">Spirosoma profusum</name>
    <dbReference type="NCBI Taxonomy" id="2771354"/>
    <lineage>
        <taxon>Bacteria</taxon>
        <taxon>Pseudomonadati</taxon>
        <taxon>Bacteroidota</taxon>
        <taxon>Cytophagia</taxon>
        <taxon>Cytophagales</taxon>
        <taxon>Cytophagaceae</taxon>
        <taxon>Spirosoma</taxon>
    </lineage>
</organism>
<evidence type="ECO:0000259" key="8">
    <source>
        <dbReference type="Pfam" id="PF14322"/>
    </source>
</evidence>
<gene>
    <name evidence="9" type="ORF">IC229_07575</name>
</gene>
<keyword evidence="5" id="KW-0998">Cell outer membrane</keyword>
<comment type="similarity">
    <text evidence="2">Belongs to the SusD family.</text>
</comment>
<feature type="signal peptide" evidence="6">
    <location>
        <begin position="1"/>
        <end position="18"/>
    </location>
</feature>
<reference evidence="9" key="1">
    <citation type="submission" date="2020-09" db="EMBL/GenBank/DDBJ databases">
        <authorList>
            <person name="Kim M.K."/>
        </authorList>
    </citation>
    <scope>NUCLEOTIDE SEQUENCE</scope>
    <source>
        <strain evidence="9">BT702</strain>
    </source>
</reference>
<feature type="chain" id="PRO_5037427198" evidence="6">
    <location>
        <begin position="19"/>
        <end position="545"/>
    </location>
</feature>
<dbReference type="InterPro" id="IPR011990">
    <property type="entry name" value="TPR-like_helical_dom_sf"/>
</dbReference>